<dbReference type="Pfam" id="PF01042">
    <property type="entry name" value="Ribonuc_L-PSP"/>
    <property type="match status" value="1"/>
</dbReference>
<evidence type="ECO:0000313" key="3">
    <source>
        <dbReference type="Proteomes" id="UP000706039"/>
    </source>
</evidence>
<dbReference type="RefSeq" id="WP_222990658.1">
    <property type="nucleotide sequence ID" value="NZ_JAINVV010000006.1"/>
</dbReference>
<dbReference type="SUPFAM" id="SSF55298">
    <property type="entry name" value="YjgF-like"/>
    <property type="match status" value="1"/>
</dbReference>
<accession>A0ABS7PQK9</accession>
<dbReference type="Gene3D" id="3.30.1330.40">
    <property type="entry name" value="RutC-like"/>
    <property type="match status" value="1"/>
</dbReference>
<dbReference type="Proteomes" id="UP000706039">
    <property type="component" value="Unassembled WGS sequence"/>
</dbReference>
<evidence type="ECO:0008006" key="4">
    <source>
        <dbReference type="Google" id="ProtNLM"/>
    </source>
</evidence>
<reference evidence="2 3" key="1">
    <citation type="submission" date="2021-08" db="EMBL/GenBank/DDBJ databases">
        <authorList>
            <person name="Tuo L."/>
        </authorList>
    </citation>
    <scope>NUCLEOTIDE SEQUENCE [LARGE SCALE GENOMIC DNA]</scope>
    <source>
        <strain evidence="2 3">JCM 31229</strain>
    </source>
</reference>
<dbReference type="PANTHER" id="PTHR11803:SF58">
    <property type="entry name" value="PROTEIN HMF1-RELATED"/>
    <property type="match status" value="1"/>
</dbReference>
<comment type="caution">
    <text evidence="2">The sequence shown here is derived from an EMBL/GenBank/DDBJ whole genome shotgun (WGS) entry which is preliminary data.</text>
</comment>
<gene>
    <name evidence="2" type="ORF">K7G82_14735</name>
</gene>
<proteinExistence type="inferred from homology"/>
<evidence type="ECO:0000313" key="2">
    <source>
        <dbReference type="EMBL" id="MBY8823558.1"/>
    </source>
</evidence>
<evidence type="ECO:0000256" key="1">
    <source>
        <dbReference type="ARBA" id="ARBA00010552"/>
    </source>
</evidence>
<dbReference type="InterPro" id="IPR006175">
    <property type="entry name" value="YjgF/YER057c/UK114"/>
</dbReference>
<dbReference type="InterPro" id="IPR035959">
    <property type="entry name" value="RutC-like_sf"/>
</dbReference>
<sequence>MSAPTDRIAHDDHGFAQSRWDGDRLYMSGVIVTREPGEGRDGAALRQQLRRAFERIAETLRAAGSDFSRVIMIRSYHVWDSPDFEGDRFEQFAAFNDVKREFMRAPWPAWTAVGTTGLLAPGGIVEIELVARVPVRTCAERGAGL</sequence>
<keyword evidence="3" id="KW-1185">Reference proteome</keyword>
<name>A0ABS7PQK9_9SPHN</name>
<dbReference type="PANTHER" id="PTHR11803">
    <property type="entry name" value="2-IMINOBUTANOATE/2-IMINOPROPANOATE DEAMINASE RIDA"/>
    <property type="match status" value="1"/>
</dbReference>
<comment type="similarity">
    <text evidence="1">Belongs to the RutC family.</text>
</comment>
<dbReference type="EMBL" id="JAINVV010000006">
    <property type="protein sequence ID" value="MBY8823558.1"/>
    <property type="molecule type" value="Genomic_DNA"/>
</dbReference>
<organism evidence="2 3">
    <name type="scientific">Sphingomonas colocasiae</name>
    <dbReference type="NCBI Taxonomy" id="1848973"/>
    <lineage>
        <taxon>Bacteria</taxon>
        <taxon>Pseudomonadati</taxon>
        <taxon>Pseudomonadota</taxon>
        <taxon>Alphaproteobacteria</taxon>
        <taxon>Sphingomonadales</taxon>
        <taxon>Sphingomonadaceae</taxon>
        <taxon>Sphingomonas</taxon>
    </lineage>
</organism>
<protein>
    <recommendedName>
        <fullName evidence="4">RidA family protein</fullName>
    </recommendedName>
</protein>